<feature type="transmembrane region" description="Helical" evidence="1">
    <location>
        <begin position="55"/>
        <end position="74"/>
    </location>
</feature>
<evidence type="ECO:0000313" key="2">
    <source>
        <dbReference type="EMBL" id="KAK7089053.1"/>
    </source>
</evidence>
<protein>
    <submittedName>
        <fullName evidence="2">Uncharacterized protein</fullName>
    </submittedName>
</protein>
<dbReference type="EMBL" id="JBAMIC010003156">
    <property type="protein sequence ID" value="KAK7089053.1"/>
    <property type="molecule type" value="Genomic_DNA"/>
</dbReference>
<dbReference type="Proteomes" id="UP001374579">
    <property type="component" value="Unassembled WGS sequence"/>
</dbReference>
<reference evidence="2 3" key="1">
    <citation type="submission" date="2024-02" db="EMBL/GenBank/DDBJ databases">
        <title>Chromosome-scale genome assembly of the rough periwinkle Littorina saxatilis.</title>
        <authorList>
            <person name="De Jode A."/>
            <person name="Faria R."/>
            <person name="Formenti G."/>
            <person name="Sims Y."/>
            <person name="Smith T.P."/>
            <person name="Tracey A."/>
            <person name="Wood J.M.D."/>
            <person name="Zagrodzka Z.B."/>
            <person name="Johannesson K."/>
            <person name="Butlin R.K."/>
            <person name="Leder E.H."/>
        </authorList>
    </citation>
    <scope>NUCLEOTIDE SEQUENCE [LARGE SCALE GENOMIC DNA]</scope>
    <source>
        <strain evidence="2">Snail1</strain>
        <tissue evidence="2">Muscle</tissue>
    </source>
</reference>
<dbReference type="AlphaFoldDB" id="A0AAN9AL97"/>
<gene>
    <name evidence="2" type="ORF">V1264_024318</name>
</gene>
<comment type="caution">
    <text evidence="2">The sequence shown here is derived from an EMBL/GenBank/DDBJ whole genome shotgun (WGS) entry which is preliminary data.</text>
</comment>
<organism evidence="2 3">
    <name type="scientific">Littorina saxatilis</name>
    <dbReference type="NCBI Taxonomy" id="31220"/>
    <lineage>
        <taxon>Eukaryota</taxon>
        <taxon>Metazoa</taxon>
        <taxon>Spiralia</taxon>
        <taxon>Lophotrochozoa</taxon>
        <taxon>Mollusca</taxon>
        <taxon>Gastropoda</taxon>
        <taxon>Caenogastropoda</taxon>
        <taxon>Littorinimorpha</taxon>
        <taxon>Littorinoidea</taxon>
        <taxon>Littorinidae</taxon>
        <taxon>Littorina</taxon>
    </lineage>
</organism>
<evidence type="ECO:0000256" key="1">
    <source>
        <dbReference type="SAM" id="Phobius"/>
    </source>
</evidence>
<sequence length="121" mass="13769">MRVIQIITDLFDPKKCLDEVVRFWNGLSQLGQLALFSAAVILILVVCWDFRNPNGVLFGLVVPIIHLLFCYPVSKVLFVLWYILRPLLVVAIAAGLLAVLFPGFQDTLRSWVRELQRSLQS</sequence>
<name>A0AAN9AL97_9CAEN</name>
<keyword evidence="1" id="KW-0472">Membrane</keyword>
<keyword evidence="3" id="KW-1185">Reference proteome</keyword>
<accession>A0AAN9AL97</accession>
<feature type="transmembrane region" description="Helical" evidence="1">
    <location>
        <begin position="80"/>
        <end position="101"/>
    </location>
</feature>
<evidence type="ECO:0000313" key="3">
    <source>
        <dbReference type="Proteomes" id="UP001374579"/>
    </source>
</evidence>
<keyword evidence="1" id="KW-1133">Transmembrane helix</keyword>
<proteinExistence type="predicted"/>
<keyword evidence="1" id="KW-0812">Transmembrane</keyword>
<feature type="transmembrane region" description="Helical" evidence="1">
    <location>
        <begin position="30"/>
        <end position="48"/>
    </location>
</feature>